<keyword evidence="13" id="KW-0175">Coiled coil</keyword>
<sequence>MQETIQHILEQKFRNAFARTGIGPNIPVVLQESGRPEFGDYQINGAMAAAKQLKQNPRELAQKIIENVELTNVIEKLELAGPGFINIYLADEFLASRLGNKVLDVSLAQTETIVVDYSAPNLAKEMHVGHLRSTVIGDCLVRVYEYMGNKVIRRNHVGDWGTQFGMLTAYLLELNQNKESLQMELGDLEEFYRKAKAKFDADENFANKAREYVVRLQSGDAEILALWQQFVEVSLDHCQEVCDRLGTKLTREDAVGESRYNDLLAPMVNKLMEEGIAVDSNGAKCIFFTEDELGSKDETPFIIQKSDGGYLYATTDIAAVYDRVNNLHATRLVYVIDSRQSLHLKQLFVVAHKSHIANSDVKMEHAAFGTMMGEDGKPFKTRTGGTVKLIDLINEAITRATTLVKERNPEWSDDEVASLGHILGVAAMKYADLSKNRTTDYIFSFDKMLAFEGNTAPYLLYAYTRVNSIFLKAQSTIDAYLNKDIMITNGDEHKLALHIARFADRLIQVAKENYPHYLCSYIYELAVLFMKFYESSPILKEADLALRDSRLALAANTAKTLEVALSLLGIPVVAKM</sequence>
<dbReference type="HAMAP" id="MF_00123">
    <property type="entry name" value="Arg_tRNA_synth"/>
    <property type="match status" value="1"/>
</dbReference>
<feature type="short sequence motif" description="'HIGH' region" evidence="11">
    <location>
        <begin position="120"/>
        <end position="130"/>
    </location>
</feature>
<keyword evidence="8 11" id="KW-0648">Protein biosynthesis</keyword>
<dbReference type="GO" id="GO:0004814">
    <property type="term" value="F:arginine-tRNA ligase activity"/>
    <property type="evidence" value="ECO:0007669"/>
    <property type="project" value="UniProtKB-UniRule"/>
</dbReference>
<dbReference type="Gene3D" id="3.30.1360.70">
    <property type="entry name" value="Arginyl tRNA synthetase N-terminal domain"/>
    <property type="match status" value="1"/>
</dbReference>
<evidence type="ECO:0000313" key="16">
    <source>
        <dbReference type="EMBL" id="AUR52198.1"/>
    </source>
</evidence>
<dbReference type="Pfam" id="PF05746">
    <property type="entry name" value="DALR_1"/>
    <property type="match status" value="1"/>
</dbReference>
<comment type="subcellular location">
    <subcellularLocation>
        <location evidence="1 11">Cytoplasm</location>
    </subcellularLocation>
</comment>
<dbReference type="InterPro" id="IPR036695">
    <property type="entry name" value="Arg-tRNA-synth_N_sf"/>
</dbReference>
<dbReference type="InterPro" id="IPR009080">
    <property type="entry name" value="tRNAsynth_Ia_anticodon-bd"/>
</dbReference>
<evidence type="ECO:0000256" key="11">
    <source>
        <dbReference type="HAMAP-Rule" id="MF_00123"/>
    </source>
</evidence>
<dbReference type="SUPFAM" id="SSF47323">
    <property type="entry name" value="Anticodon-binding domain of a subclass of class I aminoacyl-tRNA synthetases"/>
    <property type="match status" value="1"/>
</dbReference>
<dbReference type="Gene3D" id="1.10.730.10">
    <property type="entry name" value="Isoleucyl-tRNA Synthetase, Domain 1"/>
    <property type="match status" value="1"/>
</dbReference>
<dbReference type="PANTHER" id="PTHR11956">
    <property type="entry name" value="ARGINYL-TRNA SYNTHETASE"/>
    <property type="match status" value="1"/>
</dbReference>
<evidence type="ECO:0000256" key="12">
    <source>
        <dbReference type="RuleBase" id="RU363038"/>
    </source>
</evidence>
<comment type="catalytic activity">
    <reaction evidence="10 11">
        <text>tRNA(Arg) + L-arginine + ATP = L-arginyl-tRNA(Arg) + AMP + diphosphate</text>
        <dbReference type="Rhea" id="RHEA:20301"/>
        <dbReference type="Rhea" id="RHEA-COMP:9658"/>
        <dbReference type="Rhea" id="RHEA-COMP:9673"/>
        <dbReference type="ChEBI" id="CHEBI:30616"/>
        <dbReference type="ChEBI" id="CHEBI:32682"/>
        <dbReference type="ChEBI" id="CHEBI:33019"/>
        <dbReference type="ChEBI" id="CHEBI:78442"/>
        <dbReference type="ChEBI" id="CHEBI:78513"/>
        <dbReference type="ChEBI" id="CHEBI:456215"/>
        <dbReference type="EC" id="6.1.1.19"/>
    </reaction>
</comment>
<keyword evidence="7 11" id="KW-0067">ATP-binding</keyword>
<dbReference type="SMART" id="SM00836">
    <property type="entry name" value="DALR_1"/>
    <property type="match status" value="1"/>
</dbReference>
<dbReference type="FunFam" id="3.40.50.620:FF:000030">
    <property type="entry name" value="Arginine--tRNA ligase"/>
    <property type="match status" value="1"/>
</dbReference>
<dbReference type="GO" id="GO:0005524">
    <property type="term" value="F:ATP binding"/>
    <property type="evidence" value="ECO:0007669"/>
    <property type="project" value="UniProtKB-UniRule"/>
</dbReference>
<name>A0A2I7N6X5_9NEIS</name>
<dbReference type="InterPro" id="IPR035684">
    <property type="entry name" value="ArgRS_core"/>
</dbReference>
<dbReference type="SUPFAM" id="SSF55190">
    <property type="entry name" value="Arginyl-tRNA synthetase (ArgRS), N-terminal 'additional' domain"/>
    <property type="match status" value="1"/>
</dbReference>
<gene>
    <name evidence="11" type="primary">argS</name>
    <name evidence="16" type="ORF">CUN60_07790</name>
</gene>
<feature type="domain" description="DALR anticodon binding" evidence="14">
    <location>
        <begin position="459"/>
        <end position="576"/>
    </location>
</feature>
<feature type="domain" description="Arginyl tRNA synthetase N-terminal" evidence="15">
    <location>
        <begin position="3"/>
        <end position="89"/>
    </location>
</feature>
<dbReference type="PRINTS" id="PR01038">
    <property type="entry name" value="TRNASYNTHARG"/>
</dbReference>
<dbReference type="EMBL" id="CP024847">
    <property type="protein sequence ID" value="AUR52198.1"/>
    <property type="molecule type" value="Genomic_DNA"/>
</dbReference>
<evidence type="ECO:0000256" key="6">
    <source>
        <dbReference type="ARBA" id="ARBA00022741"/>
    </source>
</evidence>
<feature type="coiled-coil region" evidence="13">
    <location>
        <begin position="171"/>
        <end position="198"/>
    </location>
</feature>
<reference evidence="17" key="1">
    <citation type="submission" date="2017-11" db="EMBL/GenBank/DDBJ databases">
        <authorList>
            <person name="Chan K.G."/>
            <person name="Lee L.S."/>
        </authorList>
    </citation>
    <scope>NUCLEOTIDE SEQUENCE [LARGE SCALE GENOMIC DNA]</scope>
    <source>
        <strain evidence="17">DSM 100970</strain>
    </source>
</reference>
<protein>
    <recommendedName>
        <fullName evidence="11">Arginine--tRNA ligase</fullName>
        <ecNumber evidence="11">6.1.1.19</ecNumber>
    </recommendedName>
    <alternativeName>
        <fullName evidence="11">Arginyl-tRNA synthetase</fullName>
        <shortName evidence="11">ArgRS</shortName>
    </alternativeName>
</protein>
<dbReference type="SMART" id="SM01016">
    <property type="entry name" value="Arg_tRNA_synt_N"/>
    <property type="match status" value="1"/>
</dbReference>
<evidence type="ECO:0000256" key="8">
    <source>
        <dbReference type="ARBA" id="ARBA00022917"/>
    </source>
</evidence>
<evidence type="ECO:0000313" key="17">
    <source>
        <dbReference type="Proteomes" id="UP000236655"/>
    </source>
</evidence>
<dbReference type="PROSITE" id="PS00178">
    <property type="entry name" value="AA_TRNA_LIGASE_I"/>
    <property type="match status" value="1"/>
</dbReference>
<organism evidence="16 17">
    <name type="scientific">Aquella oligotrophica</name>
    <dbReference type="NCBI Taxonomy" id="2067065"/>
    <lineage>
        <taxon>Bacteria</taxon>
        <taxon>Pseudomonadati</taxon>
        <taxon>Pseudomonadota</taxon>
        <taxon>Betaproteobacteria</taxon>
        <taxon>Neisseriales</taxon>
        <taxon>Neisseriaceae</taxon>
        <taxon>Aquella</taxon>
    </lineage>
</organism>
<evidence type="ECO:0000256" key="3">
    <source>
        <dbReference type="ARBA" id="ARBA00011245"/>
    </source>
</evidence>
<dbReference type="GO" id="GO:0006420">
    <property type="term" value="P:arginyl-tRNA aminoacylation"/>
    <property type="evidence" value="ECO:0007669"/>
    <property type="project" value="UniProtKB-UniRule"/>
</dbReference>
<dbReference type="Pfam" id="PF03485">
    <property type="entry name" value="Arg_tRNA_synt_N"/>
    <property type="match status" value="1"/>
</dbReference>
<dbReference type="InterPro" id="IPR014729">
    <property type="entry name" value="Rossmann-like_a/b/a_fold"/>
</dbReference>
<dbReference type="InterPro" id="IPR005148">
    <property type="entry name" value="Arg-tRNA-synth_N"/>
</dbReference>
<dbReference type="EC" id="6.1.1.19" evidence="11"/>
<dbReference type="InterPro" id="IPR001412">
    <property type="entry name" value="aa-tRNA-synth_I_CS"/>
</dbReference>
<dbReference type="SUPFAM" id="SSF52374">
    <property type="entry name" value="Nucleotidylyl transferase"/>
    <property type="match status" value="1"/>
</dbReference>
<evidence type="ECO:0000256" key="10">
    <source>
        <dbReference type="ARBA" id="ARBA00049339"/>
    </source>
</evidence>
<comment type="subunit">
    <text evidence="3 11">Monomer.</text>
</comment>
<evidence type="ECO:0000256" key="9">
    <source>
        <dbReference type="ARBA" id="ARBA00023146"/>
    </source>
</evidence>
<comment type="similarity">
    <text evidence="2 11 12">Belongs to the class-I aminoacyl-tRNA synthetase family.</text>
</comment>
<evidence type="ECO:0000256" key="7">
    <source>
        <dbReference type="ARBA" id="ARBA00022840"/>
    </source>
</evidence>
<dbReference type="KEGG" id="nba:CUN60_07790"/>
<dbReference type="CDD" id="cd00671">
    <property type="entry name" value="ArgRS_core"/>
    <property type="match status" value="1"/>
</dbReference>
<dbReference type="InterPro" id="IPR001278">
    <property type="entry name" value="Arg-tRNA-ligase"/>
</dbReference>
<dbReference type="Proteomes" id="UP000236655">
    <property type="component" value="Chromosome"/>
</dbReference>
<dbReference type="Pfam" id="PF00750">
    <property type="entry name" value="tRNA-synt_1d"/>
    <property type="match status" value="1"/>
</dbReference>
<evidence type="ECO:0000256" key="5">
    <source>
        <dbReference type="ARBA" id="ARBA00022598"/>
    </source>
</evidence>
<dbReference type="AlphaFoldDB" id="A0A2I7N6X5"/>
<evidence type="ECO:0000256" key="2">
    <source>
        <dbReference type="ARBA" id="ARBA00005594"/>
    </source>
</evidence>
<evidence type="ECO:0000256" key="4">
    <source>
        <dbReference type="ARBA" id="ARBA00022490"/>
    </source>
</evidence>
<dbReference type="Gene3D" id="3.40.50.620">
    <property type="entry name" value="HUPs"/>
    <property type="match status" value="1"/>
</dbReference>
<dbReference type="RefSeq" id="WP_102951494.1">
    <property type="nucleotide sequence ID" value="NZ_CP024847.1"/>
</dbReference>
<dbReference type="PANTHER" id="PTHR11956:SF5">
    <property type="entry name" value="ARGININE--TRNA LIGASE, CYTOPLASMIC"/>
    <property type="match status" value="1"/>
</dbReference>
<dbReference type="InterPro" id="IPR008909">
    <property type="entry name" value="DALR_anticod-bd"/>
</dbReference>
<keyword evidence="9 11" id="KW-0030">Aminoacyl-tRNA synthetase</keyword>
<keyword evidence="4 11" id="KW-0963">Cytoplasm</keyword>
<dbReference type="GO" id="GO:0005737">
    <property type="term" value="C:cytoplasm"/>
    <property type="evidence" value="ECO:0007669"/>
    <property type="project" value="UniProtKB-SubCell"/>
</dbReference>
<evidence type="ECO:0000256" key="13">
    <source>
        <dbReference type="SAM" id="Coils"/>
    </source>
</evidence>
<evidence type="ECO:0000259" key="15">
    <source>
        <dbReference type="SMART" id="SM01016"/>
    </source>
</evidence>
<keyword evidence="17" id="KW-1185">Reference proteome</keyword>
<dbReference type="OrthoDB" id="9803211at2"/>
<proteinExistence type="inferred from homology"/>
<accession>A0A2I7N6X5</accession>
<keyword evidence="5 11" id="KW-0436">Ligase</keyword>
<evidence type="ECO:0000259" key="14">
    <source>
        <dbReference type="SMART" id="SM00836"/>
    </source>
</evidence>
<dbReference type="NCBIfam" id="TIGR00456">
    <property type="entry name" value="argS"/>
    <property type="match status" value="1"/>
</dbReference>
<keyword evidence="6 11" id="KW-0547">Nucleotide-binding</keyword>
<evidence type="ECO:0000256" key="1">
    <source>
        <dbReference type="ARBA" id="ARBA00004496"/>
    </source>
</evidence>